<comment type="caution">
    <text evidence="27">The sequence shown here is derived from an EMBL/GenBank/DDBJ whole genome shotgun (WGS) entry which is preliminary data.</text>
</comment>
<protein>
    <recommendedName>
        <fullName evidence="7">assimilatory sulfite reductase (ferredoxin)</fullName>
        <ecNumber evidence="7">1.8.7.1</ecNumber>
    </recommendedName>
</protein>
<evidence type="ECO:0000256" key="13">
    <source>
        <dbReference type="ARBA" id="ARBA00022784"/>
    </source>
</evidence>
<comment type="pathway">
    <text evidence="5">Nitrogen metabolism; nitrate reduction (assimilation).</text>
</comment>
<feature type="domain" description="Nitrite/Sulfite reductase ferredoxin-like" evidence="23">
    <location>
        <begin position="578"/>
        <end position="639"/>
    </location>
</feature>
<dbReference type="RefSeq" id="WP_167264723.1">
    <property type="nucleotide sequence ID" value="NZ_BAAAVO010000009.1"/>
</dbReference>
<keyword evidence="16" id="KW-0408">Iron</keyword>
<keyword evidence="14 21" id="KW-0274">FAD</keyword>
<dbReference type="InterPro" id="IPR017121">
    <property type="entry name" value="Nitrite_Rdtase_lsu"/>
</dbReference>
<dbReference type="SUPFAM" id="SSF55124">
    <property type="entry name" value="Nitrite/Sulfite reductase N-terminal domain-like"/>
    <property type="match status" value="1"/>
</dbReference>
<evidence type="ECO:0000256" key="16">
    <source>
        <dbReference type="ARBA" id="ARBA00023004"/>
    </source>
</evidence>
<dbReference type="InterPro" id="IPR052034">
    <property type="entry name" value="NasD-like"/>
</dbReference>
<dbReference type="InterPro" id="IPR036136">
    <property type="entry name" value="Nit/Sulf_reduc_fer-like_dom_sf"/>
</dbReference>
<feature type="domain" description="BFD-like [2Fe-2S]-binding" evidence="24">
    <location>
        <begin position="433"/>
        <end position="489"/>
    </location>
</feature>
<evidence type="ECO:0000256" key="7">
    <source>
        <dbReference type="ARBA" id="ARBA00012353"/>
    </source>
</evidence>
<dbReference type="PRINTS" id="PR00411">
    <property type="entry name" value="PNDRDTASEI"/>
</dbReference>
<keyword evidence="10 21" id="KW-0285">Flavoprotein</keyword>
<dbReference type="InterPro" id="IPR036188">
    <property type="entry name" value="FAD/NAD-bd_sf"/>
</dbReference>
<evidence type="ECO:0000259" key="22">
    <source>
        <dbReference type="Pfam" id="PF01077"/>
    </source>
</evidence>
<evidence type="ECO:0000256" key="20">
    <source>
        <dbReference type="ARBA" id="ARBA00049518"/>
    </source>
</evidence>
<evidence type="ECO:0000256" key="21">
    <source>
        <dbReference type="PIRNR" id="PIRNR037149"/>
    </source>
</evidence>
<evidence type="ECO:0000256" key="17">
    <source>
        <dbReference type="ARBA" id="ARBA00023014"/>
    </source>
</evidence>
<dbReference type="InterPro" id="IPR007419">
    <property type="entry name" value="BFD-like_2Fe2S-bd_dom"/>
</dbReference>
<keyword evidence="9" id="KW-0349">Heme</keyword>
<dbReference type="SUPFAM" id="SSF51905">
    <property type="entry name" value="FAD/NAD(P)-binding domain"/>
    <property type="match status" value="1"/>
</dbReference>
<dbReference type="NCBIfam" id="TIGR02374">
    <property type="entry name" value="nitri_red_nirB"/>
    <property type="match status" value="1"/>
</dbReference>
<evidence type="ECO:0000313" key="28">
    <source>
        <dbReference type="Proteomes" id="UP000802392"/>
    </source>
</evidence>
<dbReference type="CDD" id="cd19944">
    <property type="entry name" value="NirB_Fer2_BFD-like_2"/>
    <property type="match status" value="1"/>
</dbReference>
<evidence type="ECO:0000256" key="18">
    <source>
        <dbReference type="ARBA" id="ARBA00023063"/>
    </source>
</evidence>
<dbReference type="PIRSF" id="PIRSF037149">
    <property type="entry name" value="NirB"/>
    <property type="match status" value="1"/>
</dbReference>
<dbReference type="PRINTS" id="PR00368">
    <property type="entry name" value="FADPNR"/>
</dbReference>
<feature type="domain" description="NADH-rubredoxin oxidoreductase C-terminal" evidence="26">
    <location>
        <begin position="336"/>
        <end position="403"/>
    </location>
</feature>
<feature type="domain" description="BFD-like [2Fe-2S]-binding" evidence="24">
    <location>
        <begin position="509"/>
        <end position="551"/>
    </location>
</feature>
<feature type="domain" description="Nitrite/sulphite reductase 4Fe-4S" evidence="22">
    <location>
        <begin position="650"/>
        <end position="775"/>
    </location>
</feature>
<dbReference type="Gene3D" id="3.50.50.60">
    <property type="entry name" value="FAD/NAD(P)-binding domain"/>
    <property type="match status" value="2"/>
</dbReference>
<organism evidence="27 28">
    <name type="scientific">Paenarthrobacter ilicis</name>
    <dbReference type="NCBI Taxonomy" id="43665"/>
    <lineage>
        <taxon>Bacteria</taxon>
        <taxon>Bacillati</taxon>
        <taxon>Actinomycetota</taxon>
        <taxon>Actinomycetes</taxon>
        <taxon>Micrococcales</taxon>
        <taxon>Micrococcaceae</taxon>
        <taxon>Paenarthrobacter</taxon>
    </lineage>
</organism>
<dbReference type="InterPro" id="IPR023753">
    <property type="entry name" value="FAD/NAD-binding_dom"/>
</dbReference>
<evidence type="ECO:0000313" key="27">
    <source>
        <dbReference type="EMBL" id="NIJ00960.1"/>
    </source>
</evidence>
<gene>
    <name evidence="27" type="ORF">FHR86_001273</name>
</gene>
<keyword evidence="15 27" id="KW-0560">Oxidoreductase</keyword>
<name>A0ABX0TEK4_9MICC</name>
<dbReference type="InterPro" id="IPR041854">
    <property type="entry name" value="BFD-like_2Fe2S-bd_dom_sf"/>
</dbReference>
<comment type="cofactor">
    <cofactor evidence="3 21">
        <name>FAD</name>
        <dbReference type="ChEBI" id="CHEBI:57692"/>
    </cofactor>
</comment>
<evidence type="ECO:0000256" key="9">
    <source>
        <dbReference type="ARBA" id="ARBA00022617"/>
    </source>
</evidence>
<dbReference type="PANTHER" id="PTHR43809">
    <property type="entry name" value="NITRITE REDUCTASE (NADH) LARGE SUBUNIT"/>
    <property type="match status" value="1"/>
</dbReference>
<dbReference type="Gene3D" id="1.10.10.1100">
    <property type="entry name" value="BFD-like [2Fe-2S]-binding domain"/>
    <property type="match status" value="1"/>
</dbReference>
<feature type="domain" description="FAD/NAD(P)-binding" evidence="25">
    <location>
        <begin position="13"/>
        <end position="299"/>
    </location>
</feature>
<evidence type="ECO:0000256" key="19">
    <source>
        <dbReference type="ARBA" id="ARBA00034078"/>
    </source>
</evidence>
<comment type="catalytic activity">
    <reaction evidence="20">
        <text>hydrogen sulfide + 6 oxidized [2Fe-2S]-[ferredoxin] + 3 H2O = sulfite + 6 reduced [2Fe-2S]-[ferredoxin] + 7 H(+)</text>
        <dbReference type="Rhea" id="RHEA:23132"/>
        <dbReference type="Rhea" id="RHEA-COMP:10000"/>
        <dbReference type="Rhea" id="RHEA-COMP:10001"/>
        <dbReference type="ChEBI" id="CHEBI:15377"/>
        <dbReference type="ChEBI" id="CHEBI:15378"/>
        <dbReference type="ChEBI" id="CHEBI:17359"/>
        <dbReference type="ChEBI" id="CHEBI:29919"/>
        <dbReference type="ChEBI" id="CHEBI:33737"/>
        <dbReference type="ChEBI" id="CHEBI:33738"/>
        <dbReference type="EC" id="1.8.7.1"/>
    </reaction>
</comment>
<evidence type="ECO:0000256" key="2">
    <source>
        <dbReference type="ARBA" id="ARBA00001966"/>
    </source>
</evidence>
<evidence type="ECO:0000259" key="25">
    <source>
        <dbReference type="Pfam" id="PF07992"/>
    </source>
</evidence>
<dbReference type="EC" id="1.8.7.1" evidence="7"/>
<keyword evidence="8" id="KW-0004">4Fe-4S</keyword>
<dbReference type="Gene3D" id="3.30.413.10">
    <property type="entry name" value="Sulfite Reductase Hemoprotein, domain 1"/>
    <property type="match status" value="1"/>
</dbReference>
<dbReference type="InterPro" id="IPR041575">
    <property type="entry name" value="Rubredoxin_C"/>
</dbReference>
<keyword evidence="18 21" id="KW-0534">Nitrate assimilation</keyword>
<dbReference type="Gene3D" id="3.30.390.30">
    <property type="match status" value="1"/>
</dbReference>
<dbReference type="NCBIfam" id="NF011565">
    <property type="entry name" value="PRK14989.1"/>
    <property type="match status" value="1"/>
</dbReference>
<evidence type="ECO:0000259" key="24">
    <source>
        <dbReference type="Pfam" id="PF04324"/>
    </source>
</evidence>
<evidence type="ECO:0000259" key="23">
    <source>
        <dbReference type="Pfam" id="PF03460"/>
    </source>
</evidence>
<accession>A0ABX0TEK4</accession>
<dbReference type="Pfam" id="PF03460">
    <property type="entry name" value="NIR_SIR_ferr"/>
    <property type="match status" value="1"/>
</dbReference>
<evidence type="ECO:0000256" key="12">
    <source>
        <dbReference type="ARBA" id="ARBA00022723"/>
    </source>
</evidence>
<keyword evidence="11" id="KW-0001">2Fe-2S</keyword>
<sequence length="870" mass="92818">MTGHTSSTKTPRRVVVVGGGPAAHRFADAMYNRGLEGWQVTVLTEENHLPYDRVALSKALTETGVDLTLGNATMWDHQALQLKTAERAVSIDIAAKSVATASGAEYGYDHLVVASGSDAARLPIPGAEHTHVYRTLEDVWAINKAIAQLTAKLGRKVKAVTIGGGLLGLESAAGTEQLGATPIVINGSPWLMNTQLDEGAGQALGRLIEAKGFTVHGGVFPSEVVTDDDGNVTGVLMADGRTIEADLVIVAIGVRPRDDLFRAAEGEEQLFSLGQRGGVVINDFCATEVDGIWAIGEVANFGGMCLGLVAPANTMAEIVADRLHGGEATFPGFDTATKLKLSGVDVASFGDAFARTEHALEIVYADPARGVYQKIVTTDDAKTLLGGIFVGDASPYMSLRPLLGRELPAEPGAYLTAAGGGEAPETELPDDAILCSCNNVSAGTIRDTINGCGACEGSAPVQELGELKGCTRAGTQCGSCVPMLKKLLEGELTKSGIEVSKALCEHISLSRQELFDAIRVLELTSFEDIMAKYGTGAGCDICKPTIASILASQHSAYVLDAGRGALQDTNDRALANMQKDGTYSVVPRIAGGEITPKGLGVIAAVAEKYNLYTKITGGQRIDMFGARLEQLPDIWKELVDAGFESGQAYGKSLRTVKSCVGSTWCRFGVQDSVQMAIALELRYRGLRSPHKLKMGVSGCARECAEARGKDVGVIATADGWNLYVGGNGGATPAHAQLLAKDLDDETLLKYIDRYLMYYIRTADRLQRTARWQEELDGDIKHVEDVVVRDSLGIAEELEAAMAKHIDTYQDEWAETLKDPERLRRFRSFVNAPDQKDESISFVPERGQIRPATNEEKGGVLIASTIPVRSE</sequence>
<reference evidence="27 28" key="1">
    <citation type="submission" date="2020-03" db="EMBL/GenBank/DDBJ databases">
        <title>Genomic Encyclopedia of Type Strains, Phase III (KMG-III): the genomes of soil and plant-associated and newly described type strains.</title>
        <authorList>
            <person name="Whitman W."/>
        </authorList>
    </citation>
    <scope>NUCLEOTIDE SEQUENCE [LARGE SCALE GENOMIC DNA]</scope>
    <source>
        <strain evidence="27 28">CECT 4207</strain>
    </source>
</reference>
<comment type="cofactor">
    <cofactor evidence="2">
        <name>[4Fe-4S] cluster</name>
        <dbReference type="ChEBI" id="CHEBI:49883"/>
    </cofactor>
</comment>
<keyword evidence="28" id="KW-1185">Reference proteome</keyword>
<evidence type="ECO:0000256" key="5">
    <source>
        <dbReference type="ARBA" id="ARBA00005096"/>
    </source>
</evidence>
<dbReference type="PRINTS" id="PR00397">
    <property type="entry name" value="SIROHAEM"/>
</dbReference>
<keyword evidence="17" id="KW-0411">Iron-sulfur</keyword>
<dbReference type="PANTHER" id="PTHR43809:SF1">
    <property type="entry name" value="NITRITE REDUCTASE (NADH) LARGE SUBUNIT"/>
    <property type="match status" value="1"/>
</dbReference>
<dbReference type="GO" id="GO:0106316">
    <property type="term" value="F:nitrite reductase (NADH) activity"/>
    <property type="evidence" value="ECO:0007669"/>
    <property type="project" value="UniProtKB-EC"/>
</dbReference>
<evidence type="ECO:0000256" key="14">
    <source>
        <dbReference type="ARBA" id="ARBA00022827"/>
    </source>
</evidence>
<dbReference type="InterPro" id="IPR006067">
    <property type="entry name" value="NO2/SO3_Rdtase_4Fe4S_dom"/>
</dbReference>
<dbReference type="InterPro" id="IPR006066">
    <property type="entry name" value="NO2/SO3_Rdtase_FeS/sirohaem_BS"/>
</dbReference>
<dbReference type="InterPro" id="IPR005117">
    <property type="entry name" value="NiRdtase/SiRdtase_haem-b_fer"/>
</dbReference>
<comment type="cofactor">
    <cofactor evidence="1">
        <name>siroheme</name>
        <dbReference type="ChEBI" id="CHEBI:60052"/>
    </cofactor>
</comment>
<evidence type="ECO:0000256" key="8">
    <source>
        <dbReference type="ARBA" id="ARBA00022485"/>
    </source>
</evidence>
<evidence type="ECO:0000256" key="15">
    <source>
        <dbReference type="ARBA" id="ARBA00023002"/>
    </source>
</evidence>
<evidence type="ECO:0000256" key="4">
    <source>
        <dbReference type="ARBA" id="ARBA00003247"/>
    </source>
</evidence>
<dbReference type="SUPFAM" id="SSF56014">
    <property type="entry name" value="Nitrite and sulphite reductase 4Fe-4S domain-like"/>
    <property type="match status" value="1"/>
</dbReference>
<evidence type="ECO:0000256" key="6">
    <source>
        <dbReference type="ARBA" id="ARBA00010429"/>
    </source>
</evidence>
<evidence type="ECO:0000256" key="11">
    <source>
        <dbReference type="ARBA" id="ARBA00022714"/>
    </source>
</evidence>
<proteinExistence type="inferred from homology"/>
<keyword evidence="13" id="KW-0883">Thioether bond</keyword>
<evidence type="ECO:0000256" key="10">
    <source>
        <dbReference type="ARBA" id="ARBA00022630"/>
    </source>
</evidence>
<comment type="function">
    <text evidence="4">Catalyzes the reduction of sulfite to sulfide, a step in the biosynthesis of sulfur-containing amino acids and cofactors.</text>
</comment>
<dbReference type="Pfam" id="PF04324">
    <property type="entry name" value="Fer2_BFD"/>
    <property type="match status" value="2"/>
</dbReference>
<evidence type="ECO:0000259" key="26">
    <source>
        <dbReference type="Pfam" id="PF18267"/>
    </source>
</evidence>
<dbReference type="Pfam" id="PF07992">
    <property type="entry name" value="Pyr_redox_2"/>
    <property type="match status" value="1"/>
</dbReference>
<comment type="cofactor">
    <cofactor evidence="19">
        <name>[2Fe-2S] cluster</name>
        <dbReference type="ChEBI" id="CHEBI:190135"/>
    </cofactor>
</comment>
<dbReference type="InterPro" id="IPR012744">
    <property type="entry name" value="Nitri_red_NirB"/>
</dbReference>
<dbReference type="EMBL" id="JAAOZD010000002">
    <property type="protein sequence ID" value="NIJ00960.1"/>
    <property type="molecule type" value="Genomic_DNA"/>
</dbReference>
<dbReference type="PROSITE" id="PS00365">
    <property type="entry name" value="NIR_SIR"/>
    <property type="match status" value="1"/>
</dbReference>
<dbReference type="Pfam" id="PF01077">
    <property type="entry name" value="NIR_SIR"/>
    <property type="match status" value="1"/>
</dbReference>
<keyword evidence="12" id="KW-0479">Metal-binding</keyword>
<dbReference type="Proteomes" id="UP000802392">
    <property type="component" value="Unassembled WGS sequence"/>
</dbReference>
<comment type="similarity">
    <text evidence="6">Belongs to the nitrite and sulfite reductase 4Fe-4S domain family.</text>
</comment>
<evidence type="ECO:0000256" key="3">
    <source>
        <dbReference type="ARBA" id="ARBA00001974"/>
    </source>
</evidence>
<dbReference type="Pfam" id="PF18267">
    <property type="entry name" value="Rubredoxin_C"/>
    <property type="match status" value="1"/>
</dbReference>
<evidence type="ECO:0000256" key="1">
    <source>
        <dbReference type="ARBA" id="ARBA00001929"/>
    </source>
</evidence>
<dbReference type="InterPro" id="IPR016156">
    <property type="entry name" value="FAD/NAD-linked_Rdtase_dimer_sf"/>
</dbReference>
<dbReference type="InterPro" id="IPR045854">
    <property type="entry name" value="NO2/SO3_Rdtase_4Fe4S_sf"/>
</dbReference>